<protein>
    <recommendedName>
        <fullName evidence="3 10">Cell division protein FtsX</fullName>
    </recommendedName>
</protein>
<dbReference type="PANTHER" id="PTHR47755:SF1">
    <property type="entry name" value="CELL DIVISION PROTEIN FTSX"/>
    <property type="match status" value="1"/>
</dbReference>
<dbReference type="InterPro" id="IPR058204">
    <property type="entry name" value="FtsX_firmicutes-type"/>
</dbReference>
<keyword evidence="5 10" id="KW-0132">Cell division</keyword>
<accession>A0ABS7DN60</accession>
<dbReference type="RefSeq" id="WP_219965127.1">
    <property type="nucleotide sequence ID" value="NZ_JAGFNZ010000002.1"/>
</dbReference>
<dbReference type="Pfam" id="PF18075">
    <property type="entry name" value="FtsX_ECD"/>
    <property type="match status" value="1"/>
</dbReference>
<dbReference type="Gene3D" id="3.30.70.3040">
    <property type="match status" value="1"/>
</dbReference>
<name>A0ABS7DN60_9FIRM</name>
<evidence type="ECO:0000259" key="12">
    <source>
        <dbReference type="Pfam" id="PF02687"/>
    </source>
</evidence>
<gene>
    <name evidence="14" type="primary">ftsX</name>
    <name evidence="14" type="ORF">J5W02_07920</name>
</gene>
<comment type="caution">
    <text evidence="14">The sequence shown here is derived from an EMBL/GenBank/DDBJ whole genome shotgun (WGS) entry which is preliminary data.</text>
</comment>
<evidence type="ECO:0000313" key="15">
    <source>
        <dbReference type="Proteomes" id="UP000719942"/>
    </source>
</evidence>
<evidence type="ECO:0000256" key="1">
    <source>
        <dbReference type="ARBA" id="ARBA00004651"/>
    </source>
</evidence>
<comment type="subcellular location">
    <subcellularLocation>
        <location evidence="1">Cell membrane</location>
        <topology evidence="1">Multi-pass membrane protein</topology>
    </subcellularLocation>
</comment>
<reference evidence="14 15" key="1">
    <citation type="submission" date="2021-03" db="EMBL/GenBank/DDBJ databases">
        <title>Caproiciproducens sp. nov. isolated from feces of cow.</title>
        <authorList>
            <person name="Choi J.-Y."/>
        </authorList>
    </citation>
    <scope>NUCLEOTIDE SEQUENCE [LARGE SCALE GENOMIC DNA]</scope>
    <source>
        <strain evidence="14 15">AGMB10547</strain>
    </source>
</reference>
<keyword evidence="6 11" id="KW-0812">Transmembrane</keyword>
<dbReference type="PIRSF" id="PIRSF003097">
    <property type="entry name" value="FtsX"/>
    <property type="match status" value="1"/>
</dbReference>
<comment type="similarity">
    <text evidence="2 10">Belongs to the ABC-4 integral membrane protein family. FtsX subfamily.</text>
</comment>
<dbReference type="PROSITE" id="PS51257">
    <property type="entry name" value="PROKAR_LIPOPROTEIN"/>
    <property type="match status" value="1"/>
</dbReference>
<feature type="transmembrane region" description="Helical" evidence="11">
    <location>
        <begin position="265"/>
        <end position="288"/>
    </location>
</feature>
<feature type="transmembrane region" description="Helical" evidence="11">
    <location>
        <begin position="174"/>
        <end position="195"/>
    </location>
</feature>
<feature type="domain" description="FtsX extracellular" evidence="13">
    <location>
        <begin position="60"/>
        <end position="154"/>
    </location>
</feature>
<evidence type="ECO:0000256" key="2">
    <source>
        <dbReference type="ARBA" id="ARBA00007379"/>
    </source>
</evidence>
<evidence type="ECO:0000256" key="9">
    <source>
        <dbReference type="ARBA" id="ARBA00023306"/>
    </source>
</evidence>
<keyword evidence="7 11" id="KW-1133">Transmembrane helix</keyword>
<dbReference type="EMBL" id="JAGFNZ010000002">
    <property type="protein sequence ID" value="MBW7572740.1"/>
    <property type="molecule type" value="Genomic_DNA"/>
</dbReference>
<keyword evidence="9 10" id="KW-0131">Cell cycle</keyword>
<dbReference type="PANTHER" id="PTHR47755">
    <property type="entry name" value="CELL DIVISION PROTEIN FTSX"/>
    <property type="match status" value="1"/>
</dbReference>
<feature type="transmembrane region" description="Helical" evidence="11">
    <location>
        <begin position="25"/>
        <end position="46"/>
    </location>
</feature>
<feature type="transmembrane region" description="Helical" evidence="11">
    <location>
        <begin position="216"/>
        <end position="245"/>
    </location>
</feature>
<feature type="domain" description="ABC3 transporter permease C-terminal" evidence="12">
    <location>
        <begin position="178"/>
        <end position="297"/>
    </location>
</feature>
<dbReference type="Pfam" id="PF02687">
    <property type="entry name" value="FtsX"/>
    <property type="match status" value="1"/>
</dbReference>
<keyword evidence="4 10" id="KW-1003">Cell membrane</keyword>
<evidence type="ECO:0000259" key="13">
    <source>
        <dbReference type="Pfam" id="PF18075"/>
    </source>
</evidence>
<organism evidence="14 15">
    <name type="scientific">Caproiciproducens faecalis</name>
    <dbReference type="NCBI Taxonomy" id="2820301"/>
    <lineage>
        <taxon>Bacteria</taxon>
        <taxon>Bacillati</taxon>
        <taxon>Bacillota</taxon>
        <taxon>Clostridia</taxon>
        <taxon>Eubacteriales</taxon>
        <taxon>Acutalibacteraceae</taxon>
        <taxon>Caproiciproducens</taxon>
    </lineage>
</organism>
<dbReference type="InterPro" id="IPR004513">
    <property type="entry name" value="FtsX"/>
</dbReference>
<evidence type="ECO:0000256" key="10">
    <source>
        <dbReference type="PIRNR" id="PIRNR003097"/>
    </source>
</evidence>
<evidence type="ECO:0000256" key="8">
    <source>
        <dbReference type="ARBA" id="ARBA00023136"/>
    </source>
</evidence>
<comment type="function">
    <text evidence="10">Part of the ABC transporter FtsEX involved in asymmetric cellular division facilitating the initiation of sporulation.</text>
</comment>
<keyword evidence="8 10" id="KW-0472">Membrane</keyword>
<evidence type="ECO:0000313" key="14">
    <source>
        <dbReference type="EMBL" id="MBW7572740.1"/>
    </source>
</evidence>
<sequence length="304" mass="33493">MRFNGLGYLMKEGTKNIWNNRTMSFASVGVLISCLLLTGAAVLFSYNIDSAMKTLEGSNSVKIYMTQDLPTLSAIKVGEEIKKLDNIETCEFVPKDDAIQQYMNILGDKDGTMLQGMTGKENPLPDAFKVSFKDLSKYKETAAQIQKIAGVASINDYSDVAQKLTNLDRMITMVGFWIILLLSLVSLFIISNTIRVTMFSRRVEISIMKSVGATNWFIRVPFIVEGMIIGIVSGLLSSLILLLLYNKMMTSITSIMLFSPVDIQPLAWALTLAFVLAGMLFGAVGGVISISKYLKKEGGEIVGW</sequence>
<dbReference type="InterPro" id="IPR003838">
    <property type="entry name" value="ABC3_permease_C"/>
</dbReference>
<dbReference type="InterPro" id="IPR040690">
    <property type="entry name" value="FtsX_ECD"/>
</dbReference>
<evidence type="ECO:0000256" key="5">
    <source>
        <dbReference type="ARBA" id="ARBA00022618"/>
    </source>
</evidence>
<keyword evidence="15" id="KW-1185">Reference proteome</keyword>
<evidence type="ECO:0000256" key="4">
    <source>
        <dbReference type="ARBA" id="ARBA00022475"/>
    </source>
</evidence>
<evidence type="ECO:0000256" key="7">
    <source>
        <dbReference type="ARBA" id="ARBA00022989"/>
    </source>
</evidence>
<evidence type="ECO:0000256" key="6">
    <source>
        <dbReference type="ARBA" id="ARBA00022692"/>
    </source>
</evidence>
<dbReference type="NCBIfam" id="NF038347">
    <property type="entry name" value="FtsX_Gpos"/>
    <property type="match status" value="1"/>
</dbReference>
<dbReference type="Proteomes" id="UP000719942">
    <property type="component" value="Unassembled WGS sequence"/>
</dbReference>
<proteinExistence type="inferred from homology"/>
<evidence type="ECO:0000256" key="11">
    <source>
        <dbReference type="SAM" id="Phobius"/>
    </source>
</evidence>
<evidence type="ECO:0000256" key="3">
    <source>
        <dbReference type="ARBA" id="ARBA00021907"/>
    </source>
</evidence>